<protein>
    <recommendedName>
        <fullName evidence="3">RiboL-PSP-HEPN domain-containing protein</fullName>
    </recommendedName>
</protein>
<sequence length="175" mass="19433">MANLDDYGYVVRTRFPFPVAYRWRVVEAQKSAGVSRDAYESVLQAAEVLLCYAAYLALILAKGAGTELGYSRSIRTSFGRGKGLGFADWVAILEEVRDSRAFRTLLDGHPLRDLQLLLESQAACDARRRLNSRRNDESHLRNVDPIDLPAAFESALSDLLALLRAADVLSDLTLT</sequence>
<dbReference type="EMBL" id="SLWM01000013">
    <property type="protein sequence ID" value="TCO17951.1"/>
    <property type="molecule type" value="Genomic_DNA"/>
</dbReference>
<proteinExistence type="predicted"/>
<reference evidence="1 2" key="1">
    <citation type="journal article" date="2015" name="Stand. Genomic Sci.">
        <title>Genomic Encyclopedia of Bacterial and Archaeal Type Strains, Phase III: the genomes of soil and plant-associated and newly described type strains.</title>
        <authorList>
            <person name="Whitman W.B."/>
            <person name="Woyke T."/>
            <person name="Klenk H.P."/>
            <person name="Zhou Y."/>
            <person name="Lilburn T.G."/>
            <person name="Beck B.J."/>
            <person name="De Vos P."/>
            <person name="Vandamme P."/>
            <person name="Eisen J.A."/>
            <person name="Garrity G."/>
            <person name="Hugenholtz P."/>
            <person name="Kyrpides N.C."/>
        </authorList>
    </citation>
    <scope>NUCLEOTIDE SEQUENCE [LARGE SCALE GENOMIC DNA]</scope>
    <source>
        <strain evidence="1 2">VKM Ac-2538</strain>
    </source>
</reference>
<gene>
    <name evidence="1" type="ORF">EV644_113181</name>
</gene>
<dbReference type="RefSeq" id="WP_132192171.1">
    <property type="nucleotide sequence ID" value="NZ_SLWM01000013.1"/>
</dbReference>
<evidence type="ECO:0000313" key="1">
    <source>
        <dbReference type="EMBL" id="TCO17951.1"/>
    </source>
</evidence>
<evidence type="ECO:0000313" key="2">
    <source>
        <dbReference type="Proteomes" id="UP000295818"/>
    </source>
</evidence>
<dbReference type="Proteomes" id="UP000295818">
    <property type="component" value="Unassembled WGS sequence"/>
</dbReference>
<accession>A0ABY2BEX7</accession>
<evidence type="ECO:0008006" key="3">
    <source>
        <dbReference type="Google" id="ProtNLM"/>
    </source>
</evidence>
<comment type="caution">
    <text evidence="1">The sequence shown here is derived from an EMBL/GenBank/DDBJ whole genome shotgun (WGS) entry which is preliminary data.</text>
</comment>
<keyword evidence="2" id="KW-1185">Reference proteome</keyword>
<organism evidence="1 2">
    <name type="scientific">Kribbella orskensis</name>
    <dbReference type="NCBI Taxonomy" id="2512216"/>
    <lineage>
        <taxon>Bacteria</taxon>
        <taxon>Bacillati</taxon>
        <taxon>Actinomycetota</taxon>
        <taxon>Actinomycetes</taxon>
        <taxon>Propionibacteriales</taxon>
        <taxon>Kribbellaceae</taxon>
        <taxon>Kribbella</taxon>
    </lineage>
</organism>
<name>A0ABY2BEX7_9ACTN</name>